<keyword evidence="9" id="KW-1185">Reference proteome</keyword>
<dbReference type="Proteomes" id="UP000589738">
    <property type="component" value="Unassembled WGS sequence"/>
</dbReference>
<evidence type="ECO:0000256" key="5">
    <source>
        <dbReference type="ARBA" id="ARBA00023004"/>
    </source>
</evidence>
<keyword evidence="6" id="KW-0411">Iron-sulfur</keyword>
<dbReference type="GO" id="GO:0051539">
    <property type="term" value="F:4 iron, 4 sulfur cluster binding"/>
    <property type="evidence" value="ECO:0007669"/>
    <property type="project" value="UniProtKB-KW"/>
</dbReference>
<keyword evidence="5" id="KW-0408">Iron</keyword>
<keyword evidence="3" id="KW-0949">S-adenosyl-L-methionine</keyword>
<proteinExistence type="predicted"/>
<dbReference type="RefSeq" id="WP_184163617.1">
    <property type="nucleotide sequence ID" value="NZ_JACHLC010000002.1"/>
</dbReference>
<dbReference type="InterPro" id="IPR000385">
    <property type="entry name" value="MoaA_NifB_PqqE_Fe-S-bd_CS"/>
</dbReference>
<keyword evidence="4" id="KW-0479">Metal-binding</keyword>
<evidence type="ECO:0000259" key="7">
    <source>
        <dbReference type="PROSITE" id="PS51918"/>
    </source>
</evidence>
<evidence type="ECO:0000256" key="6">
    <source>
        <dbReference type="ARBA" id="ARBA00023014"/>
    </source>
</evidence>
<evidence type="ECO:0000313" key="9">
    <source>
        <dbReference type="Proteomes" id="UP000589738"/>
    </source>
</evidence>
<dbReference type="PROSITE" id="PS01305">
    <property type="entry name" value="MOAA_NIFB_PQQE"/>
    <property type="match status" value="1"/>
</dbReference>
<dbReference type="EMBL" id="JACHLC010000002">
    <property type="protein sequence ID" value="MBB6371357.1"/>
    <property type="molecule type" value="Genomic_DNA"/>
</dbReference>
<evidence type="ECO:0000256" key="4">
    <source>
        <dbReference type="ARBA" id="ARBA00022723"/>
    </source>
</evidence>
<dbReference type="PANTHER" id="PTHR43273:SF8">
    <property type="entry name" value="RADICAL SAM DOMAIN PROTEIN"/>
    <property type="match status" value="1"/>
</dbReference>
<dbReference type="AlphaFoldDB" id="A0A841N4F6"/>
<accession>A0A841N4F6</accession>
<dbReference type="Gene3D" id="3.20.20.70">
    <property type="entry name" value="Aldolase class I"/>
    <property type="match status" value="1"/>
</dbReference>
<comment type="cofactor">
    <cofactor evidence="1">
        <name>[4Fe-4S] cluster</name>
        <dbReference type="ChEBI" id="CHEBI:49883"/>
    </cofactor>
</comment>
<evidence type="ECO:0000313" key="8">
    <source>
        <dbReference type="EMBL" id="MBB6371357.1"/>
    </source>
</evidence>
<dbReference type="SFLD" id="SFLDS00029">
    <property type="entry name" value="Radical_SAM"/>
    <property type="match status" value="1"/>
</dbReference>
<dbReference type="GO" id="GO:0046872">
    <property type="term" value="F:metal ion binding"/>
    <property type="evidence" value="ECO:0007669"/>
    <property type="project" value="UniProtKB-KW"/>
</dbReference>
<dbReference type="InterPro" id="IPR058240">
    <property type="entry name" value="rSAM_sf"/>
</dbReference>
<dbReference type="SFLD" id="SFLDG01386">
    <property type="entry name" value="main_SPASM_domain-containing"/>
    <property type="match status" value="1"/>
</dbReference>
<dbReference type="CDD" id="cd01335">
    <property type="entry name" value="Radical_SAM"/>
    <property type="match status" value="1"/>
</dbReference>
<dbReference type="InterPro" id="IPR007197">
    <property type="entry name" value="rSAM"/>
</dbReference>
<name>A0A841N4F6_9FLAO</name>
<dbReference type="PROSITE" id="PS51918">
    <property type="entry name" value="RADICAL_SAM"/>
    <property type="match status" value="1"/>
</dbReference>
<dbReference type="GO" id="GO:0016491">
    <property type="term" value="F:oxidoreductase activity"/>
    <property type="evidence" value="ECO:0007669"/>
    <property type="project" value="InterPro"/>
</dbReference>
<dbReference type="SFLD" id="SFLDG01067">
    <property type="entry name" value="SPASM/twitch_domain_containing"/>
    <property type="match status" value="1"/>
</dbReference>
<reference evidence="8 9" key="1">
    <citation type="submission" date="2020-08" db="EMBL/GenBank/DDBJ databases">
        <title>Functional genomics of gut bacteria from endangered species of beetles.</title>
        <authorList>
            <person name="Carlos-Shanley C."/>
        </authorList>
    </citation>
    <scope>NUCLEOTIDE SEQUENCE [LARGE SCALE GENOMIC DNA]</scope>
    <source>
        <strain evidence="8 9">S00136</strain>
    </source>
</reference>
<gene>
    <name evidence="8" type="ORF">HNP36_002433</name>
</gene>
<evidence type="ECO:0000256" key="1">
    <source>
        <dbReference type="ARBA" id="ARBA00001966"/>
    </source>
</evidence>
<dbReference type="InterPro" id="IPR023867">
    <property type="entry name" value="Sulphatase_maturase_rSAM"/>
</dbReference>
<dbReference type="InterPro" id="IPR013785">
    <property type="entry name" value="Aldolase_TIM"/>
</dbReference>
<dbReference type="Pfam" id="PF04055">
    <property type="entry name" value="Radical_SAM"/>
    <property type="match status" value="1"/>
</dbReference>
<dbReference type="PANTHER" id="PTHR43273">
    <property type="entry name" value="ANAEROBIC SULFATASE-MATURATING ENZYME HOMOLOG ASLB-RELATED"/>
    <property type="match status" value="1"/>
</dbReference>
<feature type="domain" description="Radical SAM core" evidence="7">
    <location>
        <begin position="1"/>
        <end position="229"/>
    </location>
</feature>
<sequence>MNIQALVVKVASRCNINCTYCYMYNHADQSYLVQPKFMSKSTVEALKEKIKNHCLSHNLNSFFVVLHGGEPLLSSVKDLAFFLETLHSLHEDGINIIFAMQTNGMLISKQHCELFNKYNVGVGISLDGDKEVNDMYRIDKKGNGTFERVKQGINVAKEHMEFPLGCLSVINFQSSPIDLYEAYRSLGFSTINLLLLDENYDSIDQVPRLKNADWLIELFNYWYDLEGNKKTSIIKFEDFINLIFGSESSSESAGKGYNKLAVIETNGDIESLDVLKICGESFTKHKFNLHTNEFDDIFQSDLIDVYYNSKQMLCKKCLACPVNEVCGGGYLPHRYSSKNGFNNPSVYCDDLLMLITHIQNRVIDSLPENLIEETGIQKLTYQDAVKLIEEKLPTIPEPAYAKKLESFALSN</sequence>
<comment type="caution">
    <text evidence="8">The sequence shown here is derived from an EMBL/GenBank/DDBJ whole genome shotgun (WGS) entry which is preliminary data.</text>
</comment>
<dbReference type="SFLD" id="SFLDG01072">
    <property type="entry name" value="dehydrogenase_like"/>
    <property type="match status" value="1"/>
</dbReference>
<protein>
    <recommendedName>
        <fullName evidence="7">Radical SAM core domain-containing protein</fullName>
    </recommendedName>
</protein>
<evidence type="ECO:0000256" key="3">
    <source>
        <dbReference type="ARBA" id="ARBA00022691"/>
    </source>
</evidence>
<dbReference type="SUPFAM" id="SSF102114">
    <property type="entry name" value="Radical SAM enzymes"/>
    <property type="match status" value="1"/>
</dbReference>
<evidence type="ECO:0000256" key="2">
    <source>
        <dbReference type="ARBA" id="ARBA00022485"/>
    </source>
</evidence>
<organism evidence="8 9">
    <name type="scientific">Chryseobacterium shigense</name>
    <dbReference type="NCBI Taxonomy" id="297244"/>
    <lineage>
        <taxon>Bacteria</taxon>
        <taxon>Pseudomonadati</taxon>
        <taxon>Bacteroidota</taxon>
        <taxon>Flavobacteriia</taxon>
        <taxon>Flavobacteriales</taxon>
        <taxon>Weeksellaceae</taxon>
        <taxon>Chryseobacterium group</taxon>
        <taxon>Chryseobacterium</taxon>
    </lineage>
</organism>
<keyword evidence="2" id="KW-0004">4Fe-4S</keyword>